<dbReference type="Gene3D" id="3.30.9.10">
    <property type="entry name" value="D-Amino Acid Oxidase, subunit A, domain 2"/>
    <property type="match status" value="1"/>
</dbReference>
<feature type="domain" description="FAD dependent oxidoreductase" evidence="6">
    <location>
        <begin position="3"/>
        <end position="342"/>
    </location>
</feature>
<organism evidence="7 8">
    <name type="scientific">Streptomyces lonarensis</name>
    <dbReference type="NCBI Taxonomy" id="700599"/>
    <lineage>
        <taxon>Bacteria</taxon>
        <taxon>Bacillati</taxon>
        <taxon>Actinomycetota</taxon>
        <taxon>Actinomycetes</taxon>
        <taxon>Kitasatosporales</taxon>
        <taxon>Streptomycetaceae</taxon>
        <taxon>Streptomyces</taxon>
    </lineage>
</organism>
<name>A0A7X6HY07_9ACTN</name>
<evidence type="ECO:0000313" key="8">
    <source>
        <dbReference type="Proteomes" id="UP000578686"/>
    </source>
</evidence>
<reference evidence="7 8" key="1">
    <citation type="submission" date="2020-03" db="EMBL/GenBank/DDBJ databases">
        <title>Draft genome of Streptomyces sp. ventii, isolated from the Axial Seamount in the Pacific Ocean, and resequencing of the two type strains Streptomyces lonarensis strain NCL 716 and Streptomyces bohaiensis strain 11A07.</title>
        <authorList>
            <person name="Loughran R.M."/>
            <person name="Pfannmuller K.M."/>
            <person name="Wasson B.J."/>
            <person name="Deadmond M.C."/>
            <person name="Paddock B.E."/>
            <person name="Koyack M.J."/>
            <person name="Gallegos D.A."/>
            <person name="Mitchell E.A."/>
            <person name="Ushijima B."/>
            <person name="Saw J.H."/>
            <person name="Mcphail K.L."/>
            <person name="Videau P."/>
        </authorList>
    </citation>
    <scope>NUCLEOTIDE SEQUENCE [LARGE SCALE GENOMIC DNA]</scope>
    <source>
        <strain evidence="7 8">NCL716</strain>
    </source>
</reference>
<dbReference type="InterPro" id="IPR036188">
    <property type="entry name" value="FAD/NAD-bd_sf"/>
</dbReference>
<protein>
    <recommendedName>
        <fullName evidence="5">glycine oxidase</fullName>
        <ecNumber evidence="5">1.4.3.19</ecNumber>
    </recommendedName>
</protein>
<dbReference type="Gene3D" id="3.50.50.60">
    <property type="entry name" value="FAD/NAD(P)-binding domain"/>
    <property type="match status" value="1"/>
</dbReference>
<evidence type="ECO:0000259" key="6">
    <source>
        <dbReference type="Pfam" id="PF01266"/>
    </source>
</evidence>
<keyword evidence="3 7" id="KW-0560">Oxidoreductase</keyword>
<dbReference type="GO" id="GO:0050660">
    <property type="term" value="F:flavin adenine dinucleotide binding"/>
    <property type="evidence" value="ECO:0007669"/>
    <property type="project" value="InterPro"/>
</dbReference>
<comment type="catalytic activity">
    <reaction evidence="4">
        <text>glycine + O2 + H2O = glyoxylate + H2O2 + NH4(+)</text>
        <dbReference type="Rhea" id="RHEA:11532"/>
        <dbReference type="ChEBI" id="CHEBI:15377"/>
        <dbReference type="ChEBI" id="CHEBI:15379"/>
        <dbReference type="ChEBI" id="CHEBI:16240"/>
        <dbReference type="ChEBI" id="CHEBI:28938"/>
        <dbReference type="ChEBI" id="CHEBI:36655"/>
        <dbReference type="ChEBI" id="CHEBI:57305"/>
        <dbReference type="EC" id="1.4.3.19"/>
    </reaction>
</comment>
<comment type="pathway">
    <text evidence="1">Cofactor biosynthesis; thiamine diphosphate biosynthesis.</text>
</comment>
<evidence type="ECO:0000256" key="2">
    <source>
        <dbReference type="ARBA" id="ARBA00022977"/>
    </source>
</evidence>
<evidence type="ECO:0000256" key="1">
    <source>
        <dbReference type="ARBA" id="ARBA00004948"/>
    </source>
</evidence>
<dbReference type="EC" id="1.4.3.19" evidence="5"/>
<dbReference type="AlphaFoldDB" id="A0A7X6HY07"/>
<dbReference type="GO" id="GO:0005737">
    <property type="term" value="C:cytoplasm"/>
    <property type="evidence" value="ECO:0007669"/>
    <property type="project" value="TreeGrafter"/>
</dbReference>
<evidence type="ECO:0000256" key="5">
    <source>
        <dbReference type="ARBA" id="ARBA00050018"/>
    </source>
</evidence>
<keyword evidence="8" id="KW-1185">Reference proteome</keyword>
<dbReference type="GO" id="GO:0043799">
    <property type="term" value="F:glycine oxidase activity"/>
    <property type="evidence" value="ECO:0007669"/>
    <property type="project" value="UniProtKB-EC"/>
</dbReference>
<dbReference type="GO" id="GO:0009228">
    <property type="term" value="P:thiamine biosynthetic process"/>
    <property type="evidence" value="ECO:0007669"/>
    <property type="project" value="UniProtKB-KW"/>
</dbReference>
<evidence type="ECO:0000256" key="3">
    <source>
        <dbReference type="ARBA" id="ARBA00023002"/>
    </source>
</evidence>
<dbReference type="GO" id="GO:0009229">
    <property type="term" value="P:thiamine diphosphate biosynthetic process"/>
    <property type="evidence" value="ECO:0007669"/>
    <property type="project" value="UniProtKB-UniPathway"/>
</dbReference>
<keyword evidence="2" id="KW-0784">Thiamine biosynthesis</keyword>
<dbReference type="Pfam" id="PF01266">
    <property type="entry name" value="DAO"/>
    <property type="match status" value="1"/>
</dbReference>
<dbReference type="PANTHER" id="PTHR13847">
    <property type="entry name" value="SARCOSINE DEHYDROGENASE-RELATED"/>
    <property type="match status" value="1"/>
</dbReference>
<dbReference type="SUPFAM" id="SSF54373">
    <property type="entry name" value="FAD-linked reductases, C-terminal domain"/>
    <property type="match status" value="1"/>
</dbReference>
<accession>A0A7X6HY07</accession>
<dbReference type="UniPathway" id="UPA00060"/>
<dbReference type="SUPFAM" id="SSF51905">
    <property type="entry name" value="FAD/NAD(P)-binding domain"/>
    <property type="match status" value="1"/>
</dbReference>
<dbReference type="PANTHER" id="PTHR13847:SF289">
    <property type="entry name" value="GLYCINE OXIDASE"/>
    <property type="match status" value="1"/>
</dbReference>
<dbReference type="EMBL" id="JAAVJD010000026">
    <property type="protein sequence ID" value="NJQ05131.1"/>
    <property type="molecule type" value="Genomic_DNA"/>
</dbReference>
<dbReference type="InterPro" id="IPR012727">
    <property type="entry name" value="Gly_oxidase_ThiO"/>
</dbReference>
<proteinExistence type="predicted"/>
<dbReference type="RefSeq" id="WP_167968421.1">
    <property type="nucleotide sequence ID" value="NZ_BHZG01000018.1"/>
</dbReference>
<comment type="caution">
    <text evidence="7">The sequence shown here is derived from an EMBL/GenBank/DDBJ whole genome shotgun (WGS) entry which is preliminary data.</text>
</comment>
<dbReference type="NCBIfam" id="TIGR02352">
    <property type="entry name" value="thiamin_ThiO"/>
    <property type="match status" value="1"/>
</dbReference>
<evidence type="ECO:0000256" key="4">
    <source>
        <dbReference type="ARBA" id="ARBA00049872"/>
    </source>
</evidence>
<dbReference type="Proteomes" id="UP000578686">
    <property type="component" value="Unassembled WGS sequence"/>
</dbReference>
<evidence type="ECO:0000313" key="7">
    <source>
        <dbReference type="EMBL" id="NJQ05131.1"/>
    </source>
</evidence>
<sequence length="362" mass="37763">MNVVVVGGGVIGLAVAWRAQRAGLTVTVIDPAPASKASHVTAGMLPPGNEQLFDKPELLALCLRSRELIPSFMAELGEIAPAGYRRDGVLDAAFDEEALDSLDRQIALQESVGIPAERLTAEEVAKLQPAFGPVHGGLFSPDEGAVDPRFLNPALIKAVESLGGTLVRRRAVRVADHAVVLDNGESVPFDRLVLAAGPWTHRIEGLPEGAVPEIHPVKGHILRLTSETPLLGVTARAMSKGTSLYLVPRPDGELAIGATYEEVGYDESATASGAFELLTRASAAIPGLGALRFGGISAGFRPCSPDGLPLIGPSTLPDVYLATGHARMGVQLAAVTAETLTAQLTGTEPHASTVPFSPLRLS</sequence>
<gene>
    <name evidence="7" type="primary">thiO</name>
    <name evidence="7" type="ORF">HCN56_05970</name>
</gene>
<dbReference type="InterPro" id="IPR006076">
    <property type="entry name" value="FAD-dep_OxRdtase"/>
</dbReference>